<dbReference type="CDD" id="cd00093">
    <property type="entry name" value="HTH_XRE"/>
    <property type="match status" value="1"/>
</dbReference>
<dbReference type="OrthoDB" id="9810578at2"/>
<accession>A0A1H4BNK0</accession>
<proteinExistence type="predicted"/>
<sequence length="146" mass="15771">MIDIDALLKSVGHNMRSLRAYHETSLAGLGEKMNLSHATLSKIEGGKHKSVSLATLATFCNVYGLSLAEILRLEGPDPIAFTQKGMDAGNPSLLTGPMAVICADGYLRALELAYEQINLLKEILAQNGIISKEIITHKRPHETGFA</sequence>
<evidence type="ECO:0000313" key="2">
    <source>
        <dbReference type="EMBL" id="SEA49638.1"/>
    </source>
</evidence>
<dbReference type="InterPro" id="IPR010982">
    <property type="entry name" value="Lambda_DNA-bd_dom_sf"/>
</dbReference>
<feature type="domain" description="HTH cro/C1-type" evidence="1">
    <location>
        <begin position="15"/>
        <end position="70"/>
    </location>
</feature>
<organism evidence="2 3">
    <name type="scientific">Arachidicoccus rhizosphaerae</name>
    <dbReference type="NCBI Taxonomy" id="551991"/>
    <lineage>
        <taxon>Bacteria</taxon>
        <taxon>Pseudomonadati</taxon>
        <taxon>Bacteroidota</taxon>
        <taxon>Chitinophagia</taxon>
        <taxon>Chitinophagales</taxon>
        <taxon>Chitinophagaceae</taxon>
        <taxon>Arachidicoccus</taxon>
    </lineage>
</organism>
<dbReference type="Proteomes" id="UP000199041">
    <property type="component" value="Unassembled WGS sequence"/>
</dbReference>
<evidence type="ECO:0000259" key="1">
    <source>
        <dbReference type="PROSITE" id="PS50943"/>
    </source>
</evidence>
<gene>
    <name evidence="2" type="ORF">SAMN05192529_12310</name>
</gene>
<dbReference type="RefSeq" id="WP_091400293.1">
    <property type="nucleotide sequence ID" value="NZ_FNQY01000023.1"/>
</dbReference>
<evidence type="ECO:0000313" key="3">
    <source>
        <dbReference type="Proteomes" id="UP000199041"/>
    </source>
</evidence>
<dbReference type="SMART" id="SM00530">
    <property type="entry name" value="HTH_XRE"/>
    <property type="match status" value="1"/>
</dbReference>
<protein>
    <submittedName>
        <fullName evidence="2">Helix-turn-helix domain-containing protein</fullName>
    </submittedName>
</protein>
<dbReference type="Gene3D" id="1.10.260.40">
    <property type="entry name" value="lambda repressor-like DNA-binding domains"/>
    <property type="match status" value="1"/>
</dbReference>
<name>A0A1H4BNK0_9BACT</name>
<dbReference type="PROSITE" id="PS50943">
    <property type="entry name" value="HTH_CROC1"/>
    <property type="match status" value="1"/>
</dbReference>
<dbReference type="Pfam" id="PF13560">
    <property type="entry name" value="HTH_31"/>
    <property type="match status" value="1"/>
</dbReference>
<dbReference type="GO" id="GO:0003677">
    <property type="term" value="F:DNA binding"/>
    <property type="evidence" value="ECO:0007669"/>
    <property type="project" value="InterPro"/>
</dbReference>
<dbReference type="EMBL" id="FNQY01000023">
    <property type="protein sequence ID" value="SEA49638.1"/>
    <property type="molecule type" value="Genomic_DNA"/>
</dbReference>
<keyword evidence="3" id="KW-1185">Reference proteome</keyword>
<dbReference type="SUPFAM" id="SSF47413">
    <property type="entry name" value="lambda repressor-like DNA-binding domains"/>
    <property type="match status" value="1"/>
</dbReference>
<dbReference type="AlphaFoldDB" id="A0A1H4BNK0"/>
<reference evidence="2 3" key="1">
    <citation type="submission" date="2016-10" db="EMBL/GenBank/DDBJ databases">
        <authorList>
            <person name="de Groot N.N."/>
        </authorList>
    </citation>
    <scope>NUCLEOTIDE SEQUENCE [LARGE SCALE GENOMIC DNA]</scope>
    <source>
        <strain evidence="2 3">Vu-144</strain>
    </source>
</reference>
<dbReference type="InterPro" id="IPR001387">
    <property type="entry name" value="Cro/C1-type_HTH"/>
</dbReference>